<dbReference type="RefSeq" id="WP_190427909.1">
    <property type="nucleotide sequence ID" value="NZ_JAMPKK010000002.1"/>
</dbReference>
<dbReference type="Gene3D" id="3.30.470.30">
    <property type="entry name" value="DNA ligase/mRNA capping enzyme"/>
    <property type="match status" value="1"/>
</dbReference>
<dbReference type="Proteomes" id="UP001442494">
    <property type="component" value="Unassembled WGS sequence"/>
</dbReference>
<accession>A0ABV0JIH7</accession>
<dbReference type="Gene3D" id="2.40.50.140">
    <property type="entry name" value="Nucleic acid-binding proteins"/>
    <property type="match status" value="1"/>
</dbReference>
<dbReference type="Pfam" id="PF09414">
    <property type="entry name" value="RNA_ligase"/>
    <property type="match status" value="1"/>
</dbReference>
<dbReference type="Pfam" id="PF21189">
    <property type="entry name" value="PHA02142"/>
    <property type="match status" value="1"/>
</dbReference>
<evidence type="ECO:0000259" key="1">
    <source>
        <dbReference type="Pfam" id="PF09414"/>
    </source>
</evidence>
<dbReference type="SUPFAM" id="SSF56091">
    <property type="entry name" value="DNA ligase/mRNA capping enzyme, catalytic domain"/>
    <property type="match status" value="1"/>
</dbReference>
<feature type="domain" description="RNA ligase" evidence="1">
    <location>
        <begin position="152"/>
        <end position="317"/>
    </location>
</feature>
<evidence type="ECO:0000313" key="2">
    <source>
        <dbReference type="EMBL" id="MEP0863206.1"/>
    </source>
</evidence>
<keyword evidence="3" id="KW-1185">Reference proteome</keyword>
<evidence type="ECO:0000313" key="3">
    <source>
        <dbReference type="Proteomes" id="UP001442494"/>
    </source>
</evidence>
<reference evidence="2 3" key="1">
    <citation type="submission" date="2022-04" db="EMBL/GenBank/DDBJ databases">
        <title>Positive selection, recombination, and allopatry shape intraspecific diversity of widespread and dominant cyanobacteria.</title>
        <authorList>
            <person name="Wei J."/>
            <person name="Shu W."/>
            <person name="Hu C."/>
        </authorList>
    </citation>
    <scope>NUCLEOTIDE SEQUENCE [LARGE SCALE GENOMIC DNA]</scope>
    <source>
        <strain evidence="2 3">GB2-A5</strain>
    </source>
</reference>
<sequence>MSIFKVEVVKINTVISHPNADRLDICTFEGMAYQVITAKGNFKPGDLAFYFPIDSVIPEQYLDVFGIRPYYSKKLRAAKLRGIFSEGLLIPVGENFTGNVGDDYTEYFGVTKYEYPLPQSIKNGDMEAPIGHYKFPSPENLKRYRDVLYPGEEVVVTEKLHGTNFTVFVDTEGTTRIGSHNYFWKNNETNKSLAYIRAYQENSALHKLPLNTQVFGEIYGVQDIKYGLQNGKIEIALFAVSRDSRFLNYTEFVEFCEEFSLPRVPVLYIGAYSWEAVSQFNNADSVISPDCMMEGVIVQSLVERTHPEIGRVVLKLISDRYLLRKDGTELH</sequence>
<protein>
    <recommendedName>
        <fullName evidence="1">RNA ligase domain-containing protein</fullName>
    </recommendedName>
</protein>
<name>A0ABV0JIH7_9CYAN</name>
<dbReference type="SUPFAM" id="SSF50249">
    <property type="entry name" value="Nucleic acid-binding proteins"/>
    <property type="match status" value="1"/>
</dbReference>
<proteinExistence type="predicted"/>
<comment type="caution">
    <text evidence="2">The sequence shown here is derived from an EMBL/GenBank/DDBJ whole genome shotgun (WGS) entry which is preliminary data.</text>
</comment>
<dbReference type="EMBL" id="JAMPKK010000002">
    <property type="protein sequence ID" value="MEP0863206.1"/>
    <property type="molecule type" value="Genomic_DNA"/>
</dbReference>
<gene>
    <name evidence="2" type="ORF">NDI37_01840</name>
</gene>
<dbReference type="InterPro" id="IPR012340">
    <property type="entry name" value="NA-bd_OB-fold"/>
</dbReference>
<organism evidence="2 3">
    <name type="scientific">Funiculus sociatus GB2-A5</name>
    <dbReference type="NCBI Taxonomy" id="2933946"/>
    <lineage>
        <taxon>Bacteria</taxon>
        <taxon>Bacillati</taxon>
        <taxon>Cyanobacteriota</taxon>
        <taxon>Cyanophyceae</taxon>
        <taxon>Coleofasciculales</taxon>
        <taxon>Coleofasciculaceae</taxon>
        <taxon>Funiculus</taxon>
    </lineage>
</organism>
<dbReference type="InterPro" id="IPR021122">
    <property type="entry name" value="RNA_ligase_dom_REL/Rnl2"/>
</dbReference>